<feature type="active site" description="Proton acceptor" evidence="2">
    <location>
        <position position="130"/>
    </location>
</feature>
<feature type="active site" description="Proton donor" evidence="2">
    <location>
        <position position="44"/>
    </location>
</feature>
<accession>A0A942T416</accession>
<dbReference type="Pfam" id="PF13563">
    <property type="entry name" value="2_5_RNA_ligase2"/>
    <property type="match status" value="1"/>
</dbReference>
<protein>
    <recommendedName>
        <fullName evidence="2">RNA 2',3'-cyclic phosphodiesterase</fullName>
        <shortName evidence="2">RNA 2',3'-CPDase</shortName>
        <ecNumber evidence="2">3.1.4.58</ecNumber>
    </recommendedName>
</protein>
<dbReference type="EC" id="3.1.4.58" evidence="2"/>
<dbReference type="GO" id="GO:0008664">
    <property type="term" value="F:RNA 2',3'-cyclic 3'-phosphodiesterase activity"/>
    <property type="evidence" value="ECO:0007669"/>
    <property type="project" value="UniProtKB-EC"/>
</dbReference>
<dbReference type="Gene3D" id="3.90.1140.10">
    <property type="entry name" value="Cyclic phosphodiesterase"/>
    <property type="match status" value="1"/>
</dbReference>
<evidence type="ECO:0000256" key="1">
    <source>
        <dbReference type="ARBA" id="ARBA00022801"/>
    </source>
</evidence>
<comment type="catalytic activity">
    <reaction evidence="2">
        <text>a 3'-end 2',3'-cyclophospho-ribonucleotide-RNA + H2O = a 3'-end 2'-phospho-ribonucleotide-RNA + H(+)</text>
        <dbReference type="Rhea" id="RHEA:11828"/>
        <dbReference type="Rhea" id="RHEA-COMP:10464"/>
        <dbReference type="Rhea" id="RHEA-COMP:17353"/>
        <dbReference type="ChEBI" id="CHEBI:15377"/>
        <dbReference type="ChEBI" id="CHEBI:15378"/>
        <dbReference type="ChEBI" id="CHEBI:83064"/>
        <dbReference type="ChEBI" id="CHEBI:173113"/>
        <dbReference type="EC" id="3.1.4.58"/>
    </reaction>
</comment>
<evidence type="ECO:0000313" key="4">
    <source>
        <dbReference type="EMBL" id="MCH6265816.1"/>
    </source>
</evidence>
<proteinExistence type="inferred from homology"/>
<evidence type="ECO:0000313" key="3">
    <source>
        <dbReference type="EMBL" id="MBS4184651.1"/>
    </source>
</evidence>
<evidence type="ECO:0000256" key="2">
    <source>
        <dbReference type="HAMAP-Rule" id="MF_01940"/>
    </source>
</evidence>
<gene>
    <name evidence="3" type="primary">thpR</name>
    <name evidence="4" type="ORF">KHB02_009735</name>
    <name evidence="3" type="ORF">KHB02_25070</name>
</gene>
<sequence length="189" mass="21845">MEHQTHFFYALRIPEGTKGILKNHIEQLRTALPFQRWVHHLDLHITLAFLGSAPAEKLEASVNNVKSAIKSEQAFTLKINDLGIFGAKDSPRVFWADTEESPELQALRKKIFQACEEAGFELEKRPFRPHITMARKWRGDAPFQKEQLTIWKELQPESLPFLAGEVVLYQTHLNQTPKYEAIKLFPLQT</sequence>
<feature type="short sequence motif" description="HXTX 2" evidence="2">
    <location>
        <begin position="130"/>
        <end position="133"/>
    </location>
</feature>
<keyword evidence="5" id="KW-1185">Reference proteome</keyword>
<dbReference type="InterPro" id="IPR004175">
    <property type="entry name" value="RNA_CPDase"/>
</dbReference>
<name>A0A942T416_9BACI</name>
<keyword evidence="1 2" id="KW-0378">Hydrolase</keyword>
<dbReference type="SUPFAM" id="SSF55144">
    <property type="entry name" value="LigT-like"/>
    <property type="match status" value="1"/>
</dbReference>
<dbReference type="RefSeq" id="WP_213144569.1">
    <property type="nucleotide sequence ID" value="NZ_JAGYPE020000013.1"/>
</dbReference>
<organism evidence="3">
    <name type="scientific">Neobacillus citreus</name>
    <dbReference type="NCBI Taxonomy" id="2833578"/>
    <lineage>
        <taxon>Bacteria</taxon>
        <taxon>Bacillati</taxon>
        <taxon>Bacillota</taxon>
        <taxon>Bacilli</taxon>
        <taxon>Bacillales</taxon>
        <taxon>Bacillaceae</taxon>
        <taxon>Neobacillus</taxon>
    </lineage>
</organism>
<dbReference type="NCBIfam" id="TIGR02258">
    <property type="entry name" value="2_5_ligase"/>
    <property type="match status" value="1"/>
</dbReference>
<comment type="similarity">
    <text evidence="2">Belongs to the 2H phosphoesterase superfamily. ThpR family.</text>
</comment>
<comment type="function">
    <text evidence="2">Hydrolyzes RNA 2',3'-cyclic phosphodiester to an RNA 2'-phosphomonoester.</text>
</comment>
<dbReference type="HAMAP" id="MF_01940">
    <property type="entry name" value="RNA_CPDase"/>
    <property type="match status" value="1"/>
</dbReference>
<comment type="caution">
    <text evidence="3">The sequence shown here is derived from an EMBL/GenBank/DDBJ whole genome shotgun (WGS) entry which is preliminary data.</text>
</comment>
<reference evidence="3" key="1">
    <citation type="submission" date="2021-05" db="EMBL/GenBank/DDBJ databases">
        <title>Novel Bacillus species.</title>
        <authorList>
            <person name="Liu G."/>
        </authorList>
    </citation>
    <scope>NUCLEOTIDE SEQUENCE</scope>
    <source>
        <strain evidence="3 5">FJAT-50051</strain>
    </source>
</reference>
<dbReference type="EMBL" id="JAGYPE020000013">
    <property type="protein sequence ID" value="MCH6265816.1"/>
    <property type="molecule type" value="Genomic_DNA"/>
</dbReference>
<evidence type="ECO:0000313" key="5">
    <source>
        <dbReference type="Proteomes" id="UP000677265"/>
    </source>
</evidence>
<feature type="short sequence motif" description="HXTX 1" evidence="2">
    <location>
        <begin position="44"/>
        <end position="47"/>
    </location>
</feature>
<dbReference type="AlphaFoldDB" id="A0A942T416"/>
<dbReference type="PANTHER" id="PTHR35561:SF1">
    <property type="entry name" value="RNA 2',3'-CYCLIC PHOSPHODIESTERASE"/>
    <property type="match status" value="1"/>
</dbReference>
<dbReference type="EMBL" id="JAGYPE010000005">
    <property type="protein sequence ID" value="MBS4184651.1"/>
    <property type="molecule type" value="Genomic_DNA"/>
</dbReference>
<dbReference type="Proteomes" id="UP000677265">
    <property type="component" value="Unassembled WGS sequence"/>
</dbReference>
<dbReference type="InterPro" id="IPR009097">
    <property type="entry name" value="Cyclic_Pdiesterase"/>
</dbReference>
<dbReference type="GO" id="GO:0004113">
    <property type="term" value="F:2',3'-cyclic-nucleotide 3'-phosphodiesterase activity"/>
    <property type="evidence" value="ECO:0007669"/>
    <property type="project" value="InterPro"/>
</dbReference>
<dbReference type="PANTHER" id="PTHR35561">
    <property type="entry name" value="RNA 2',3'-CYCLIC PHOSPHODIESTERASE"/>
    <property type="match status" value="1"/>
</dbReference>